<dbReference type="Proteomes" id="UP000199317">
    <property type="component" value="Unassembled WGS sequence"/>
</dbReference>
<dbReference type="Pfam" id="PF00202">
    <property type="entry name" value="Aminotran_3"/>
    <property type="match status" value="1"/>
</dbReference>
<dbReference type="Gene3D" id="3.40.640.10">
    <property type="entry name" value="Type I PLP-dependent aspartate aminotransferase-like (Major domain)"/>
    <property type="match status" value="1"/>
</dbReference>
<sequence length="173" mass="18384">MTVDLGPHVRLVWAPRLYHAEGTDLAERFTRDVEAAAADLRRHGIHPAALIVDSLFTRDGILPGPAGFLKEAVDVIRRAGGLFIVDEVQPGFGCTGGYLWGFQRLDLSPDTVTLGKPMGNGQPIAGVLATADALAEFGRYSRYFNTFAGNAVSCAAALAVAACCARRGCRRPG</sequence>
<proteinExistence type="inferred from homology"/>
<dbReference type="GO" id="GO:0030170">
    <property type="term" value="F:pyridoxal phosphate binding"/>
    <property type="evidence" value="ECO:0007669"/>
    <property type="project" value="InterPro"/>
</dbReference>
<dbReference type="PANTHER" id="PTHR45688:SF13">
    <property type="entry name" value="ALANINE--GLYOXYLATE AMINOTRANSFERASE 2-LIKE"/>
    <property type="match status" value="1"/>
</dbReference>
<dbReference type="PANTHER" id="PTHR45688">
    <property type="match status" value="1"/>
</dbReference>
<dbReference type="SUPFAM" id="SSF53383">
    <property type="entry name" value="PLP-dependent transferases"/>
    <property type="match status" value="1"/>
</dbReference>
<reference evidence="3" key="1">
    <citation type="submission" date="2016-10" db="EMBL/GenBank/DDBJ databases">
        <authorList>
            <person name="Varghese N."/>
            <person name="Submissions S."/>
        </authorList>
    </citation>
    <scope>NUCLEOTIDE SEQUENCE [LARGE SCALE GENOMIC DNA]</scope>
    <source>
        <strain evidence="3">DSM 17101</strain>
    </source>
</reference>
<name>A0A1H0R6Y3_9BURK</name>
<keyword evidence="2" id="KW-0808">Transferase</keyword>
<evidence type="ECO:0000313" key="3">
    <source>
        <dbReference type="Proteomes" id="UP000199317"/>
    </source>
</evidence>
<dbReference type="InterPro" id="IPR015421">
    <property type="entry name" value="PyrdxlP-dep_Trfase_major"/>
</dbReference>
<gene>
    <name evidence="2" type="ORF">SAMN04489708_109156</name>
</gene>
<dbReference type="RefSeq" id="WP_225978889.1">
    <property type="nucleotide sequence ID" value="NZ_CP028290.1"/>
</dbReference>
<dbReference type="EMBL" id="FNJL01000009">
    <property type="protein sequence ID" value="SDP24748.1"/>
    <property type="molecule type" value="Genomic_DNA"/>
</dbReference>
<dbReference type="InterPro" id="IPR015424">
    <property type="entry name" value="PyrdxlP-dep_Trfase"/>
</dbReference>
<dbReference type="InterPro" id="IPR005814">
    <property type="entry name" value="Aminotrans_3"/>
</dbReference>
<accession>A0A1H0R6Y3</accession>
<protein>
    <submittedName>
        <fullName evidence="2">Aminotransferase class-III</fullName>
    </submittedName>
</protein>
<evidence type="ECO:0000256" key="1">
    <source>
        <dbReference type="ARBA" id="ARBA00008954"/>
    </source>
</evidence>
<dbReference type="AlphaFoldDB" id="A0A1H0R6Y3"/>
<dbReference type="GO" id="GO:0008483">
    <property type="term" value="F:transaminase activity"/>
    <property type="evidence" value="ECO:0007669"/>
    <property type="project" value="UniProtKB-KW"/>
</dbReference>
<evidence type="ECO:0000313" key="2">
    <source>
        <dbReference type="EMBL" id="SDP24748.1"/>
    </source>
</evidence>
<organism evidence="2 3">
    <name type="scientific">Paracidovorax cattleyae</name>
    <dbReference type="NCBI Taxonomy" id="80868"/>
    <lineage>
        <taxon>Bacteria</taxon>
        <taxon>Pseudomonadati</taxon>
        <taxon>Pseudomonadota</taxon>
        <taxon>Betaproteobacteria</taxon>
        <taxon>Burkholderiales</taxon>
        <taxon>Comamonadaceae</taxon>
        <taxon>Paracidovorax</taxon>
    </lineage>
</organism>
<keyword evidence="3" id="KW-1185">Reference proteome</keyword>
<comment type="similarity">
    <text evidence="1">Belongs to the class-III pyridoxal-phosphate-dependent aminotransferase family.</text>
</comment>
<keyword evidence="2" id="KW-0032">Aminotransferase</keyword>